<evidence type="ECO:0000256" key="14">
    <source>
        <dbReference type="ARBA" id="ARBA00023163"/>
    </source>
</evidence>
<dbReference type="Proteomes" id="UP000308365">
    <property type="component" value="Unassembled WGS sequence"/>
</dbReference>
<dbReference type="CDD" id="cd15713">
    <property type="entry name" value="ePHD_JMJD2A"/>
    <property type="match status" value="1"/>
</dbReference>
<dbReference type="FunFam" id="3.30.40.10:FF:000236">
    <property type="entry name" value="Lysine-specific demethylase 4A"/>
    <property type="match status" value="1"/>
</dbReference>
<comment type="subcellular location">
    <subcellularLocation>
        <location evidence="2">Nucleus</location>
    </subcellularLocation>
</comment>
<dbReference type="InterPro" id="IPR001965">
    <property type="entry name" value="Znf_PHD"/>
</dbReference>
<dbReference type="PANTHER" id="PTHR10694">
    <property type="entry name" value="LYSINE-SPECIFIC DEMETHYLASE"/>
    <property type="match status" value="1"/>
</dbReference>
<evidence type="ECO:0000256" key="15">
    <source>
        <dbReference type="ARBA" id="ARBA00023242"/>
    </source>
</evidence>
<evidence type="ECO:0000256" key="5">
    <source>
        <dbReference type="ARBA" id="ARBA00022723"/>
    </source>
</evidence>
<dbReference type="GO" id="GO:0005634">
    <property type="term" value="C:nucleus"/>
    <property type="evidence" value="ECO:0007669"/>
    <property type="project" value="UniProtKB-SubCell"/>
</dbReference>
<dbReference type="SUPFAM" id="SSF63748">
    <property type="entry name" value="Tudor/PWWP/MBT"/>
    <property type="match status" value="2"/>
</dbReference>
<evidence type="ECO:0000259" key="19">
    <source>
        <dbReference type="PROSITE" id="PS51184"/>
    </source>
</evidence>
<dbReference type="Pfam" id="PF18104">
    <property type="entry name" value="Tudor_2"/>
    <property type="match status" value="2"/>
</dbReference>
<reference evidence="22" key="1">
    <citation type="journal article" date="2019" name="IScience">
        <title>Narwhal Genome Reveals Long-Term Low Genetic Diversity despite Current Large Abundance Size.</title>
        <authorList>
            <person name="Westbury M.V."/>
            <person name="Petersen B."/>
            <person name="Garde E."/>
            <person name="Heide-Jorgensen M.P."/>
            <person name="Lorenzen E.D."/>
        </authorList>
    </citation>
    <scope>NUCLEOTIDE SEQUENCE [LARGE SCALE GENOMIC DNA]</scope>
</reference>
<dbReference type="GO" id="GO:0140684">
    <property type="term" value="F:histone H3K9me2/H3K9me3 demethylase activity"/>
    <property type="evidence" value="ECO:0007669"/>
    <property type="project" value="UniProtKB-EC"/>
</dbReference>
<dbReference type="SUPFAM" id="SSF51197">
    <property type="entry name" value="Clavaminate synthase-like"/>
    <property type="match status" value="1"/>
</dbReference>
<dbReference type="SMART" id="SM00558">
    <property type="entry name" value="JmjC"/>
    <property type="match status" value="1"/>
</dbReference>
<dbReference type="SMART" id="SM00333">
    <property type="entry name" value="TUDOR"/>
    <property type="match status" value="2"/>
</dbReference>
<evidence type="ECO:0000256" key="11">
    <source>
        <dbReference type="ARBA" id="ARBA00023002"/>
    </source>
</evidence>
<dbReference type="InterPro" id="IPR047482">
    <property type="entry name" value="JMJD2A_ePHD"/>
</dbReference>
<dbReference type="InterPro" id="IPR034732">
    <property type="entry name" value="EPHD"/>
</dbReference>
<dbReference type="PANTHER" id="PTHR10694:SF119">
    <property type="entry name" value="LYSINE-SPECIFIC DEMETHYLASE 4A"/>
    <property type="match status" value="1"/>
</dbReference>
<feature type="region of interest" description="Disordered" evidence="17">
    <location>
        <begin position="416"/>
        <end position="439"/>
    </location>
</feature>
<dbReference type="SMART" id="SM00249">
    <property type="entry name" value="PHD"/>
    <property type="match status" value="2"/>
</dbReference>
<keyword evidence="10" id="KW-0223">Dioxygenase</keyword>
<keyword evidence="14" id="KW-0804">Transcription</keyword>
<dbReference type="Gene3D" id="2.30.30.140">
    <property type="match status" value="1"/>
</dbReference>
<dbReference type="GO" id="GO:0000785">
    <property type="term" value="C:chromatin"/>
    <property type="evidence" value="ECO:0007669"/>
    <property type="project" value="TreeGrafter"/>
</dbReference>
<dbReference type="GO" id="GO:0008270">
    <property type="term" value="F:zinc ion binding"/>
    <property type="evidence" value="ECO:0007669"/>
    <property type="project" value="UniProtKB-KW"/>
</dbReference>
<dbReference type="InterPro" id="IPR013083">
    <property type="entry name" value="Znf_RING/FYVE/PHD"/>
</dbReference>
<dbReference type="InterPro" id="IPR011011">
    <property type="entry name" value="Znf_FYVE_PHD"/>
</dbReference>
<dbReference type="CDD" id="cd15575">
    <property type="entry name" value="PHD_JMJD2A"/>
    <property type="match status" value="1"/>
</dbReference>
<dbReference type="InterPro" id="IPR040477">
    <property type="entry name" value="KDM4-like_Tudor"/>
</dbReference>
<dbReference type="Pfam" id="PF13832">
    <property type="entry name" value="zf-HC5HC2H_2"/>
    <property type="match status" value="1"/>
</dbReference>
<dbReference type="FunFam" id="3.30.40.10:FF:000029">
    <property type="entry name" value="lysine-specific demethylase 4C isoform X1"/>
    <property type="match status" value="1"/>
</dbReference>
<evidence type="ECO:0000256" key="9">
    <source>
        <dbReference type="ARBA" id="ARBA00022853"/>
    </source>
</evidence>
<dbReference type="PROSITE" id="PS51805">
    <property type="entry name" value="EPHD"/>
    <property type="match status" value="1"/>
</dbReference>
<evidence type="ECO:0000256" key="4">
    <source>
        <dbReference type="ARBA" id="ARBA00012900"/>
    </source>
</evidence>
<dbReference type="Gene3D" id="2.60.120.650">
    <property type="entry name" value="Cupin"/>
    <property type="match status" value="3"/>
</dbReference>
<evidence type="ECO:0000256" key="10">
    <source>
        <dbReference type="ARBA" id="ARBA00022964"/>
    </source>
</evidence>
<evidence type="ECO:0000259" key="20">
    <source>
        <dbReference type="PROSITE" id="PS51805"/>
    </source>
</evidence>
<evidence type="ECO:0000256" key="3">
    <source>
        <dbReference type="ARBA" id="ARBA00009711"/>
    </source>
</evidence>
<dbReference type="CDD" id="cd20463">
    <property type="entry name" value="Tudor_JMJD2A_rpt1"/>
    <property type="match status" value="1"/>
</dbReference>
<evidence type="ECO:0000256" key="13">
    <source>
        <dbReference type="ARBA" id="ARBA00023015"/>
    </source>
</evidence>
<dbReference type="InterPro" id="IPR003347">
    <property type="entry name" value="JmjC_dom"/>
</dbReference>
<dbReference type="Pfam" id="PF02373">
    <property type="entry name" value="JmjC"/>
    <property type="match status" value="1"/>
</dbReference>
<evidence type="ECO:0000256" key="8">
    <source>
        <dbReference type="ARBA" id="ARBA00022833"/>
    </source>
</evidence>
<feature type="region of interest" description="Disordered" evidence="17">
    <location>
        <begin position="388"/>
        <end position="407"/>
    </location>
</feature>
<comment type="caution">
    <text evidence="21">The sequence shown here is derived from an EMBL/GenBank/DDBJ whole genome shotgun (WGS) entry which is preliminary data.</text>
</comment>
<dbReference type="Gene3D" id="3.10.330.70">
    <property type="match status" value="1"/>
</dbReference>
<keyword evidence="13" id="KW-0805">Transcription regulation</keyword>
<organism evidence="21 22">
    <name type="scientific">Monodon monoceros</name>
    <name type="common">Narwhal</name>
    <name type="synonym">Ceratodon monodon</name>
    <dbReference type="NCBI Taxonomy" id="40151"/>
    <lineage>
        <taxon>Eukaryota</taxon>
        <taxon>Metazoa</taxon>
        <taxon>Chordata</taxon>
        <taxon>Craniata</taxon>
        <taxon>Vertebrata</taxon>
        <taxon>Euteleostomi</taxon>
        <taxon>Mammalia</taxon>
        <taxon>Eutheria</taxon>
        <taxon>Laurasiatheria</taxon>
        <taxon>Artiodactyla</taxon>
        <taxon>Whippomorpha</taxon>
        <taxon>Cetacea</taxon>
        <taxon>Odontoceti</taxon>
        <taxon>Monodontidae</taxon>
        <taxon>Monodon</taxon>
    </lineage>
</organism>
<evidence type="ECO:0000256" key="1">
    <source>
        <dbReference type="ARBA" id="ARBA00001954"/>
    </source>
</evidence>
<feature type="domain" description="PHD-type" evidence="20">
    <location>
        <begin position="723"/>
        <end position="836"/>
    </location>
</feature>
<dbReference type="SUPFAM" id="SSF57903">
    <property type="entry name" value="FYVE/PHD zinc finger"/>
    <property type="match status" value="1"/>
</dbReference>
<feature type="compositionally biased region" description="Low complexity" evidence="17">
    <location>
        <begin position="460"/>
        <end position="483"/>
    </location>
</feature>
<sequence length="1015" mass="114391">MASESETLNPSARIMTFYPTMEEFRNFSRYIAYIESQGAHRAGLAKVVPPKEWKPRASYDDIDDLVIPAPIQQLVTGQSGLFTQYNIQKKAMTHVDEWNIGRLKTILDLVEKESGITIEGVNTPYLYFGMWKTSFAWHTEDMDLYSINYLHFGEPKSWYSVPPEHGKRLERLAKGFFPGSAQSCEAFLRHKMTLISPLMLKKYGIPFDKSTNFATRRWIEYGKQAVLGGDGRRGSGEEQGKCLTWSSSGTLPQCSCRKDMVKISMDVFVRKFQPERYKLWKAGKDSTVIDHTLPTPEAAEFLKESELAPRPRKEEECPEEDDMEGVEDGEEGDLKRSLAKHRIGTKRHRVCLEIPQEVSQSELFPREELGSGQYDMAECQAALAPVRPTHSSVRQVEDGLTFPDYSDSTEVKFEELKNVKLEEEDEDEEEDQEAAALDLSVNPVSFGGRLVFSGSKKKSSSSLGSGSSQDSISSDSETSEPLSCRAQGQTGVLTVHSYAKGDDRVTAGESCTRKKGGATRSINERELAEVADEYMFSLEESKKSKGRRQPLSKLPRHHPLVLQDCVSDDDISEQGTPEEEAEETEAWAKPLSQLWQNRPPNFEAEKEFNEAMAQQAPHCAVCMIFQTYHQVEFGSLSQNCGSAPDLAPQKQRTKPLIPEMCFTSTGCSTDINLSTPYLEEDGTSILVSCKKCSVRVHASCYGVPPAKASEDWMCSRCSANALEEDCCLCSLRGGALQRANDDRWVHVSCAVAILEARFVNIAERSPVDVSKIPLPRFKLKCVFCKKRRKRTAGCCVQCSHGRCPTAFHVSCAQAAGVMMQPDDWPFVVFITCFRHKIPNLERAKGALQSITAGQKVISKHKNGRFYQCEVVRLTTETFYEVNFDDGSFSDNLYPEDIVSQDCLQLGPPAEGEVVQVRWTDGQVYGAKFVASHPIQMYQVEFEDGSQLVVKRDDVYTLDEELPKRVKSRLSVASDMRFNEIFTEKEVKQEKKRQRVINSRYREDYIEPALYRAIME</sequence>
<evidence type="ECO:0000256" key="6">
    <source>
        <dbReference type="ARBA" id="ARBA00022737"/>
    </source>
</evidence>
<dbReference type="InterPro" id="IPR002999">
    <property type="entry name" value="Tudor"/>
</dbReference>
<dbReference type="FunFam" id="3.10.330.70:FF:000001">
    <property type="entry name" value="Putative lysine-specific demethylase 4a"/>
    <property type="match status" value="1"/>
</dbReference>
<accession>A0A4U1F8P0</accession>
<feature type="region of interest" description="Disordered" evidence="17">
    <location>
        <begin position="454"/>
        <end position="488"/>
    </location>
</feature>
<dbReference type="Pfam" id="PF02375">
    <property type="entry name" value="JmjN"/>
    <property type="match status" value="1"/>
</dbReference>
<evidence type="ECO:0000256" key="7">
    <source>
        <dbReference type="ARBA" id="ARBA00022771"/>
    </source>
</evidence>
<comment type="similarity">
    <text evidence="3">Belongs to the JHDM3 histone demethylase family.</text>
</comment>
<feature type="region of interest" description="Disordered" evidence="17">
    <location>
        <begin position="567"/>
        <end position="587"/>
    </location>
</feature>
<feature type="compositionally biased region" description="Acidic residues" evidence="17">
    <location>
        <begin position="422"/>
        <end position="433"/>
    </location>
</feature>
<evidence type="ECO:0000313" key="21">
    <source>
        <dbReference type="EMBL" id="TKC45086.1"/>
    </source>
</evidence>
<evidence type="ECO:0000313" key="22">
    <source>
        <dbReference type="Proteomes" id="UP000308365"/>
    </source>
</evidence>
<feature type="compositionally biased region" description="Acidic residues" evidence="17">
    <location>
        <begin position="316"/>
        <end position="331"/>
    </location>
</feature>
<dbReference type="Gene3D" id="3.30.40.10">
    <property type="entry name" value="Zinc/RING finger domain, C3HC4 (zinc finger)"/>
    <property type="match status" value="2"/>
</dbReference>
<comment type="cofactor">
    <cofactor evidence="1">
        <name>Fe(2+)</name>
        <dbReference type="ChEBI" id="CHEBI:29033"/>
    </cofactor>
</comment>
<dbReference type="GO" id="GO:0010468">
    <property type="term" value="P:regulation of gene expression"/>
    <property type="evidence" value="ECO:0007669"/>
    <property type="project" value="TreeGrafter"/>
</dbReference>
<dbReference type="CDD" id="cd20466">
    <property type="entry name" value="Tudor_JMJD2A_rpt2"/>
    <property type="match status" value="1"/>
</dbReference>
<evidence type="ECO:0000256" key="2">
    <source>
        <dbReference type="ARBA" id="ARBA00004123"/>
    </source>
</evidence>
<proteinExistence type="inferred from homology"/>
<dbReference type="InterPro" id="IPR047479">
    <property type="entry name" value="Tudor_KDM4A_rpt1"/>
</dbReference>
<evidence type="ECO:0000256" key="17">
    <source>
        <dbReference type="SAM" id="MobiDB-lite"/>
    </source>
</evidence>
<keyword evidence="8" id="KW-0862">Zinc</keyword>
<dbReference type="InterPro" id="IPR003349">
    <property type="entry name" value="JmjN"/>
</dbReference>
<dbReference type="InterPro" id="IPR019787">
    <property type="entry name" value="Znf_PHD-finger"/>
</dbReference>
<name>A0A4U1F8P0_MONMO</name>
<gene>
    <name evidence="21" type="ORF">EI555_001548</name>
</gene>
<dbReference type="PROSITE" id="PS51184">
    <property type="entry name" value="JMJC"/>
    <property type="match status" value="1"/>
</dbReference>
<dbReference type="EMBL" id="RWIC01000352">
    <property type="protein sequence ID" value="TKC45086.1"/>
    <property type="molecule type" value="Genomic_DNA"/>
</dbReference>
<evidence type="ECO:0000256" key="16">
    <source>
        <dbReference type="ARBA" id="ARBA00049349"/>
    </source>
</evidence>
<feature type="compositionally biased region" description="Basic and acidic residues" evidence="17">
    <location>
        <begin position="306"/>
        <end position="315"/>
    </location>
</feature>
<evidence type="ECO:0000259" key="18">
    <source>
        <dbReference type="PROSITE" id="PS51183"/>
    </source>
</evidence>
<dbReference type="AlphaFoldDB" id="A0A4U1F8P0"/>
<keyword evidence="7" id="KW-0863">Zinc-finger</keyword>
<feature type="domain" description="JmjC" evidence="19">
    <location>
        <begin position="92"/>
        <end position="230"/>
    </location>
</feature>
<comment type="catalytic activity">
    <reaction evidence="16">
        <text>N(6),N(6),N(6)-trimethyl-L-lysyl(9)-[histone H3] + 2 2-oxoglutarate + 2 O2 = N(6)-methyl-L-lysyl(9)-[histone H3] + 2 formaldehyde + 2 succinate + 2 CO2</text>
        <dbReference type="Rhea" id="RHEA:60200"/>
        <dbReference type="Rhea" id="RHEA-COMP:15538"/>
        <dbReference type="Rhea" id="RHEA-COMP:15542"/>
        <dbReference type="ChEBI" id="CHEBI:15379"/>
        <dbReference type="ChEBI" id="CHEBI:16526"/>
        <dbReference type="ChEBI" id="CHEBI:16810"/>
        <dbReference type="ChEBI" id="CHEBI:16842"/>
        <dbReference type="ChEBI" id="CHEBI:30031"/>
        <dbReference type="ChEBI" id="CHEBI:61929"/>
        <dbReference type="ChEBI" id="CHEBI:61961"/>
        <dbReference type="EC" id="1.14.11.66"/>
    </reaction>
</comment>
<protein>
    <recommendedName>
        <fullName evidence="4">[histone H3]-trimethyl-L-lysine(9) demethylase</fullName>
        <ecNumber evidence="4">1.14.11.66</ecNumber>
    </recommendedName>
</protein>
<keyword evidence="5" id="KW-0479">Metal-binding</keyword>
<feature type="region of interest" description="Disordered" evidence="17">
    <location>
        <begin position="306"/>
        <end position="334"/>
    </location>
</feature>
<evidence type="ECO:0000256" key="12">
    <source>
        <dbReference type="ARBA" id="ARBA00023004"/>
    </source>
</evidence>
<dbReference type="GO" id="GO:0051864">
    <property type="term" value="F:histone H3K36 demethylase activity"/>
    <property type="evidence" value="ECO:0007669"/>
    <property type="project" value="TreeGrafter"/>
</dbReference>
<feature type="compositionally biased region" description="Acidic residues" evidence="17">
    <location>
        <begin position="567"/>
        <end position="585"/>
    </location>
</feature>
<keyword evidence="12" id="KW-0408">Iron</keyword>
<dbReference type="PROSITE" id="PS51183">
    <property type="entry name" value="JMJN"/>
    <property type="match status" value="1"/>
</dbReference>
<keyword evidence="9" id="KW-0156">Chromatin regulator</keyword>
<keyword evidence="6" id="KW-0677">Repeat</keyword>
<dbReference type="SMART" id="SM00545">
    <property type="entry name" value="JmjN"/>
    <property type="match status" value="1"/>
</dbReference>
<keyword evidence="15" id="KW-0539">Nucleus</keyword>
<dbReference type="EC" id="1.14.11.66" evidence="4"/>
<feature type="domain" description="JmjN" evidence="18">
    <location>
        <begin position="14"/>
        <end position="56"/>
    </location>
</feature>
<keyword evidence="11" id="KW-0560">Oxidoreductase</keyword>
<dbReference type="Pfam" id="PF13831">
    <property type="entry name" value="PHD_2"/>
    <property type="match status" value="1"/>
</dbReference>
<dbReference type="InterPro" id="IPR047481">
    <property type="entry name" value="Tudor_KDM4A_rpt2"/>
</dbReference>